<dbReference type="InterPro" id="IPR041380">
    <property type="entry name" value="Acetyltransf_17"/>
</dbReference>
<organism evidence="2 3">
    <name type="scientific">Allokutzneria multivorans</name>
    <dbReference type="NCBI Taxonomy" id="1142134"/>
    <lineage>
        <taxon>Bacteria</taxon>
        <taxon>Bacillati</taxon>
        <taxon>Actinomycetota</taxon>
        <taxon>Actinomycetes</taxon>
        <taxon>Pseudonocardiales</taxon>
        <taxon>Pseudonocardiaceae</taxon>
        <taxon>Allokutzneria</taxon>
    </lineage>
</organism>
<dbReference type="Pfam" id="PF13530">
    <property type="entry name" value="SCP2_2"/>
    <property type="match status" value="1"/>
</dbReference>
<dbReference type="InterPro" id="IPR036527">
    <property type="entry name" value="SCP2_sterol-bd_dom_sf"/>
</dbReference>
<dbReference type="Gene3D" id="3.40.630.30">
    <property type="match status" value="2"/>
</dbReference>
<protein>
    <recommendedName>
        <fullName evidence="1">N-acetyltransferase domain-containing protein</fullName>
    </recommendedName>
</protein>
<accession>A0ABP7S5Y5</accession>
<comment type="caution">
    <text evidence="2">The sequence shown here is derived from an EMBL/GenBank/DDBJ whole genome shotgun (WGS) entry which is preliminary data.</text>
</comment>
<dbReference type="SUPFAM" id="SSF55718">
    <property type="entry name" value="SCP-like"/>
    <property type="match status" value="1"/>
</dbReference>
<dbReference type="InterPro" id="IPR016181">
    <property type="entry name" value="Acyl_CoA_acyltransferase"/>
</dbReference>
<dbReference type="EMBL" id="BAABAL010000009">
    <property type="protein sequence ID" value="GAA4007217.1"/>
    <property type="molecule type" value="Genomic_DNA"/>
</dbReference>
<dbReference type="SUPFAM" id="SSF55729">
    <property type="entry name" value="Acyl-CoA N-acyltransferases (Nat)"/>
    <property type="match status" value="1"/>
</dbReference>
<dbReference type="Pfam" id="PF13527">
    <property type="entry name" value="Acetyltransf_9"/>
    <property type="match status" value="1"/>
</dbReference>
<dbReference type="PANTHER" id="PTHR37817:SF1">
    <property type="entry name" value="N-ACETYLTRANSFERASE EIS"/>
    <property type="match status" value="1"/>
</dbReference>
<dbReference type="Pfam" id="PF17668">
    <property type="entry name" value="Acetyltransf_17"/>
    <property type="match status" value="1"/>
</dbReference>
<reference evidence="3" key="1">
    <citation type="journal article" date="2019" name="Int. J. Syst. Evol. Microbiol.">
        <title>The Global Catalogue of Microorganisms (GCM) 10K type strain sequencing project: providing services to taxonomists for standard genome sequencing and annotation.</title>
        <authorList>
            <consortium name="The Broad Institute Genomics Platform"/>
            <consortium name="The Broad Institute Genome Sequencing Center for Infectious Disease"/>
            <person name="Wu L."/>
            <person name="Ma J."/>
        </authorList>
    </citation>
    <scope>NUCLEOTIDE SEQUENCE [LARGE SCALE GENOMIC DNA]</scope>
    <source>
        <strain evidence="3">JCM 17342</strain>
    </source>
</reference>
<name>A0ABP7S5Y5_9PSEU</name>
<dbReference type="Gene3D" id="3.30.1050.10">
    <property type="entry name" value="SCP2 sterol-binding domain"/>
    <property type="match status" value="1"/>
</dbReference>
<dbReference type="InterPro" id="IPR000182">
    <property type="entry name" value="GNAT_dom"/>
</dbReference>
<evidence type="ECO:0000313" key="2">
    <source>
        <dbReference type="EMBL" id="GAA4007217.1"/>
    </source>
</evidence>
<gene>
    <name evidence="2" type="ORF">GCM10022247_31530</name>
</gene>
<dbReference type="Proteomes" id="UP001501747">
    <property type="component" value="Unassembled WGS sequence"/>
</dbReference>
<dbReference type="InterPro" id="IPR051554">
    <property type="entry name" value="Acetyltransferase_Eis"/>
</dbReference>
<sequence length="404" mass="42634">MPVVKNERVELTIRPLADEDVPARYELNSVAFGRTKPLSQVQATLPRIADQAGMNWWGVFDARGTLVADAADREQGQWFGGRLVPTSGIAGVAVAPESRGGGVAQKLLKHMLGAARDRGAAISTLMPSVPGLYRKLGWEQVGAIVDERVATTALQSVRSAAGVTVRPVTVSDFPTVAEVYRAYARAGNGLMERSGPLFKATPAEVLDAYRMTLVEGPDGAEGYASWQRTDNYGPGAKLVVTDLVTLTDRALTALIAQFGSWGTVAPTTELRLAVPDELTWGLPVHLERASTDAWMLRLVDARAAIAARGWPELRATVDLEIVDDVCPWNAGPHRLVVAAGSASLEPGGSGEVVIGSRGLAVLYGGGASTAALRRSDLLHGGDGRTDALLDAAFAGPRPGLLDAF</sequence>
<evidence type="ECO:0000313" key="3">
    <source>
        <dbReference type="Proteomes" id="UP001501747"/>
    </source>
</evidence>
<proteinExistence type="predicted"/>
<keyword evidence="3" id="KW-1185">Reference proteome</keyword>
<evidence type="ECO:0000259" key="1">
    <source>
        <dbReference type="PROSITE" id="PS51186"/>
    </source>
</evidence>
<dbReference type="InterPro" id="IPR025559">
    <property type="entry name" value="Eis_dom"/>
</dbReference>
<dbReference type="CDD" id="cd04301">
    <property type="entry name" value="NAT_SF"/>
    <property type="match status" value="1"/>
</dbReference>
<feature type="domain" description="N-acetyltransferase" evidence="1">
    <location>
        <begin position="11"/>
        <end position="158"/>
    </location>
</feature>
<dbReference type="PROSITE" id="PS51186">
    <property type="entry name" value="GNAT"/>
    <property type="match status" value="1"/>
</dbReference>
<dbReference type="PANTHER" id="PTHR37817">
    <property type="entry name" value="N-ACETYLTRANSFERASE EIS"/>
    <property type="match status" value="1"/>
</dbReference>